<sequence>MRRRRVPDNSWAAEPDPLLALARRELTFYARACDRARRLHHVTELGALLTTSVTVVAAGLHAPAWLTALIAGGAVFFTGMRQLYGAGSRWVLAAQARESLRRALDRYLLLPESARDAAARQALHAVVEEVGANELRAWSEAQGGRPEPSLPSVGA</sequence>
<keyword evidence="3" id="KW-1185">Reference proteome</keyword>
<protein>
    <recommendedName>
        <fullName evidence="4">SMODS and SLOG-associating 2TM effector domain-containing protein</fullName>
    </recommendedName>
</protein>
<dbReference type="Pfam" id="PF14015">
    <property type="entry name" value="DUF4231"/>
    <property type="match status" value="1"/>
</dbReference>
<dbReference type="NCBIfam" id="NF033634">
    <property type="entry name" value="SLATT_1"/>
    <property type="match status" value="1"/>
</dbReference>
<keyword evidence="1" id="KW-0812">Transmembrane</keyword>
<gene>
    <name evidence="2" type="ORF">AQI88_00890</name>
</gene>
<name>A0A117PYD9_9ACTN</name>
<evidence type="ECO:0008006" key="4">
    <source>
        <dbReference type="Google" id="ProtNLM"/>
    </source>
</evidence>
<dbReference type="EMBL" id="LMWL01000002">
    <property type="protein sequence ID" value="KUM98840.1"/>
    <property type="molecule type" value="Genomic_DNA"/>
</dbReference>
<dbReference type="InterPro" id="IPR025325">
    <property type="entry name" value="DUF4231"/>
</dbReference>
<accession>A0A117PYD9</accession>
<dbReference type="Proteomes" id="UP000054241">
    <property type="component" value="Unassembled WGS sequence"/>
</dbReference>
<comment type="caution">
    <text evidence="2">The sequence shown here is derived from an EMBL/GenBank/DDBJ whole genome shotgun (WGS) entry which is preliminary data.</text>
</comment>
<dbReference type="RefSeq" id="WP_066990125.1">
    <property type="nucleotide sequence ID" value="NZ_BNDU01000004.1"/>
</dbReference>
<dbReference type="STRING" id="67285.AQI88_00890"/>
<reference evidence="2 3" key="1">
    <citation type="submission" date="2015-10" db="EMBL/GenBank/DDBJ databases">
        <title>Draft genome sequence of Streptomyces cellostaticus DSM 40189, type strain for the species Streptomyces cellostaticus.</title>
        <authorList>
            <person name="Ruckert C."/>
            <person name="Winkler A."/>
            <person name="Kalinowski J."/>
            <person name="Kampfer P."/>
            <person name="Glaeser S."/>
        </authorList>
    </citation>
    <scope>NUCLEOTIDE SEQUENCE [LARGE SCALE GENOMIC DNA]</scope>
    <source>
        <strain evidence="2 3">DSM 40189</strain>
    </source>
</reference>
<feature type="transmembrane region" description="Helical" evidence="1">
    <location>
        <begin position="45"/>
        <end position="62"/>
    </location>
</feature>
<evidence type="ECO:0000313" key="2">
    <source>
        <dbReference type="EMBL" id="KUM98840.1"/>
    </source>
</evidence>
<dbReference type="OrthoDB" id="4332711at2"/>
<keyword evidence="1" id="KW-1133">Transmembrane helix</keyword>
<evidence type="ECO:0000256" key="1">
    <source>
        <dbReference type="SAM" id="Phobius"/>
    </source>
</evidence>
<organism evidence="2 3">
    <name type="scientific">Streptomyces cellostaticus</name>
    <dbReference type="NCBI Taxonomy" id="67285"/>
    <lineage>
        <taxon>Bacteria</taxon>
        <taxon>Bacillati</taxon>
        <taxon>Actinomycetota</taxon>
        <taxon>Actinomycetes</taxon>
        <taxon>Kitasatosporales</taxon>
        <taxon>Streptomycetaceae</taxon>
        <taxon>Streptomyces</taxon>
    </lineage>
</organism>
<dbReference type="AlphaFoldDB" id="A0A117PYD9"/>
<keyword evidence="1" id="KW-0472">Membrane</keyword>
<proteinExistence type="predicted"/>
<evidence type="ECO:0000313" key="3">
    <source>
        <dbReference type="Proteomes" id="UP000054241"/>
    </source>
</evidence>